<comment type="similarity">
    <text evidence="1 3">Belongs to the glycosyl hydrolase 13 family.</text>
</comment>
<evidence type="ECO:0000256" key="1">
    <source>
        <dbReference type="ARBA" id="ARBA00008061"/>
    </source>
</evidence>
<protein>
    <submittedName>
        <fullName evidence="7">T9SS C-terminal target domain-containing protein</fullName>
    </submittedName>
</protein>
<dbReference type="InterPro" id="IPR006046">
    <property type="entry name" value="Alpha_amylase"/>
</dbReference>
<keyword evidence="4" id="KW-0732">Signal</keyword>
<dbReference type="EMBL" id="CP032317">
    <property type="protein sequence ID" value="AYA36062.1"/>
    <property type="molecule type" value="Genomic_DNA"/>
</dbReference>
<dbReference type="Gene3D" id="3.20.20.80">
    <property type="entry name" value="Glycosidases"/>
    <property type="match status" value="1"/>
</dbReference>
<proteinExistence type="inferred from homology"/>
<dbReference type="SMART" id="SM00642">
    <property type="entry name" value="Aamy"/>
    <property type="match status" value="1"/>
</dbReference>
<evidence type="ECO:0000256" key="4">
    <source>
        <dbReference type="SAM" id="SignalP"/>
    </source>
</evidence>
<feature type="domain" description="CBM20" evidence="6">
    <location>
        <begin position="18"/>
        <end position="106"/>
    </location>
</feature>
<dbReference type="InterPro" id="IPR045857">
    <property type="entry name" value="O16G_dom_2"/>
</dbReference>
<dbReference type="PANTHER" id="PTHR10357:SF179">
    <property type="entry name" value="NEUTRAL AND BASIC AMINO ACID TRANSPORT PROTEIN RBAT"/>
    <property type="match status" value="1"/>
</dbReference>
<evidence type="ECO:0000256" key="3">
    <source>
        <dbReference type="RuleBase" id="RU003615"/>
    </source>
</evidence>
<dbReference type="Pfam" id="PF22058">
    <property type="entry name" value="X25_BaPul_like"/>
    <property type="match status" value="1"/>
</dbReference>
<dbReference type="InterPro" id="IPR002044">
    <property type="entry name" value="CBM20"/>
</dbReference>
<feature type="domain" description="Glycosyl hydrolase family 13 catalytic" evidence="5">
    <location>
        <begin position="266"/>
        <end position="652"/>
    </location>
</feature>
<feature type="chain" id="PRO_5017742751" evidence="4">
    <location>
        <begin position="19"/>
        <end position="848"/>
    </location>
</feature>
<dbReference type="GO" id="GO:2001070">
    <property type="term" value="F:starch binding"/>
    <property type="evidence" value="ECO:0007669"/>
    <property type="project" value="InterPro"/>
</dbReference>
<dbReference type="KEGG" id="hyh:D3Y59_02700"/>
<gene>
    <name evidence="7" type="ORF">D3Y59_02700</name>
</gene>
<evidence type="ECO:0000259" key="6">
    <source>
        <dbReference type="SMART" id="SM01065"/>
    </source>
</evidence>
<dbReference type="InterPro" id="IPR006047">
    <property type="entry name" value="GH13_cat_dom"/>
</dbReference>
<dbReference type="GO" id="GO:0004556">
    <property type="term" value="F:alpha-amylase activity"/>
    <property type="evidence" value="ECO:0007669"/>
    <property type="project" value="InterPro"/>
</dbReference>
<feature type="signal peptide" evidence="4">
    <location>
        <begin position="1"/>
        <end position="18"/>
    </location>
</feature>
<dbReference type="Proteomes" id="UP000262802">
    <property type="component" value="Chromosome"/>
</dbReference>
<evidence type="ECO:0000256" key="2">
    <source>
        <dbReference type="ARBA" id="ARBA00022837"/>
    </source>
</evidence>
<evidence type="ECO:0000313" key="8">
    <source>
        <dbReference type="Proteomes" id="UP000262802"/>
    </source>
</evidence>
<dbReference type="InterPro" id="IPR054409">
    <property type="entry name" value="X25_BaPul-like"/>
</dbReference>
<dbReference type="InterPro" id="IPR014756">
    <property type="entry name" value="Ig_E-set"/>
</dbReference>
<dbReference type="Pfam" id="PF00128">
    <property type="entry name" value="Alpha-amylase"/>
    <property type="match status" value="1"/>
</dbReference>
<evidence type="ECO:0000313" key="7">
    <source>
        <dbReference type="EMBL" id="AYA36062.1"/>
    </source>
</evidence>
<evidence type="ECO:0000259" key="5">
    <source>
        <dbReference type="SMART" id="SM00642"/>
    </source>
</evidence>
<name>A0A3B7QXJ3_9BACT</name>
<dbReference type="NCBIfam" id="TIGR04183">
    <property type="entry name" value="Por_Secre_tail"/>
    <property type="match status" value="1"/>
</dbReference>
<keyword evidence="2" id="KW-0106">Calcium</keyword>
<feature type="domain" description="CBM20" evidence="6">
    <location>
        <begin position="131"/>
        <end position="220"/>
    </location>
</feature>
<dbReference type="PRINTS" id="PR00110">
    <property type="entry name" value="ALPHAAMYLASE"/>
</dbReference>
<dbReference type="PANTHER" id="PTHR10357">
    <property type="entry name" value="ALPHA-AMYLASE FAMILY MEMBER"/>
    <property type="match status" value="1"/>
</dbReference>
<keyword evidence="8" id="KW-1185">Reference proteome</keyword>
<dbReference type="CDD" id="cd11316">
    <property type="entry name" value="AmyAc_bac2_AmyA"/>
    <property type="match status" value="1"/>
</dbReference>
<dbReference type="Gene3D" id="3.90.400.10">
    <property type="entry name" value="Oligo-1,6-glucosidase, Domain 2"/>
    <property type="match status" value="1"/>
</dbReference>
<dbReference type="InterPro" id="IPR013783">
    <property type="entry name" value="Ig-like_fold"/>
</dbReference>
<dbReference type="InterPro" id="IPR026444">
    <property type="entry name" value="Secre_tail"/>
</dbReference>
<accession>A0A3B7QXJ3</accession>
<dbReference type="AlphaFoldDB" id="A0A3B7QXJ3"/>
<dbReference type="Pfam" id="PF18962">
    <property type="entry name" value="Por_Secre_tail"/>
    <property type="match status" value="1"/>
</dbReference>
<reference evidence="7 8" key="1">
    <citation type="submission" date="2018-09" db="EMBL/GenBank/DDBJ databases">
        <title>Hymenobacter medium sp. nov., isolated from R2A medium.</title>
        <authorList>
            <person name="Yingchao G."/>
        </authorList>
    </citation>
    <scope>NUCLEOTIDE SEQUENCE [LARGE SCALE GENOMIC DNA]</scope>
    <source>
        <strain evidence="8">sh-6</strain>
    </source>
</reference>
<dbReference type="SMART" id="SM01065">
    <property type="entry name" value="CBM_2"/>
    <property type="match status" value="2"/>
</dbReference>
<dbReference type="Gene3D" id="2.60.40.10">
    <property type="entry name" value="Immunoglobulins"/>
    <property type="match status" value="2"/>
</dbReference>
<dbReference type="GO" id="GO:0009313">
    <property type="term" value="P:oligosaccharide catabolic process"/>
    <property type="evidence" value="ECO:0007669"/>
    <property type="project" value="TreeGrafter"/>
</dbReference>
<dbReference type="SUPFAM" id="SSF81296">
    <property type="entry name" value="E set domains"/>
    <property type="match status" value="1"/>
</dbReference>
<dbReference type="InterPro" id="IPR013784">
    <property type="entry name" value="Carb-bd-like_fold"/>
</dbReference>
<dbReference type="SUPFAM" id="SSF51445">
    <property type="entry name" value="(Trans)glycosidases"/>
    <property type="match status" value="1"/>
</dbReference>
<dbReference type="InterPro" id="IPR017853">
    <property type="entry name" value="GH"/>
</dbReference>
<dbReference type="SUPFAM" id="SSF49452">
    <property type="entry name" value="Starch-binding domain-like"/>
    <property type="match status" value="1"/>
</dbReference>
<organism evidence="7 8">
    <name type="scientific">Hymenobacter oligotrophus</name>
    <dbReference type="NCBI Taxonomy" id="2319843"/>
    <lineage>
        <taxon>Bacteria</taxon>
        <taxon>Pseudomonadati</taxon>
        <taxon>Bacteroidota</taxon>
        <taxon>Cytophagia</taxon>
        <taxon>Cytophagales</taxon>
        <taxon>Hymenobacteraceae</taxon>
        <taxon>Hymenobacter</taxon>
    </lineage>
</organism>
<sequence length="848" mass="91927">MKYCLLLMLLLQGLWAQAVQLTFRVNMRGQTVAASGVHVAGNFQAAAGFGSDWNPATTRLTDADNDRIYEATVDVPAGQYLYKFVNGNSWNGAEQPGAACGVADGSGNVNRQVSLGNTAYRLPAVPFSGCATLVQFQVNMRGQTVTRAGVHVVGNFQTLAGYSTNWDPTSIPLTDNNGDGIYEAQVALPAPMRFQYRFVNGATLAGAEQVPASCGIDDGTGTLARVFDATAAVNTIPPACFGTCQDCGASPTGYTTHWWNDAVFYEIFVRSFYDSNADGKGDFAGLTQKLDYLNDGNPNTTTDLGITGIWLMPMMESPSYHGYDVTNYKATEPDYGTMAEFEAFLAAAHARGIKVIIDLVLNHSSNEHPWFRQAANNIGSPYRDWFRWSATNPGLGWHAANGSYYYAYFWSGMPDLNWRNAQMRAAMWDASRFWLKKGVDGYRLDAVKYLVENGSTIENTPETLGVLEEFHDSVRAVNPAAFTVGEAWSATPQVVPYVVNNRLDACFEFDLQGAIISSLSSGNPAALRTQLELVDRSYPKLQYATFLSNHDQNRVLGTLGGNMARMKQAAALYLTMPGVPFLYYGEEVGMLGAGPDEEKRKPMQWTAGANAGFTNGTPWRALNSNYAQFNVATQQADAGSLLNHYKQLIRLRNTHEAMRKGYLLPVTASASSVLGYARVHNQEAVLTVANLGSAAASNTALSVQLSTLAAGQYQVTDLLTGQAAGMVTLDAQGGFRNWSAALPALGANQTWVLRLTPARPTPVSAGKADFSPRLYPNPASQAVRLELPGAATAQVQLRVYDLQGRLVQTVSFSGNSYRVDTQSWANGTYLLRVQAGSKVSVQRLVVAH</sequence>
<dbReference type="GO" id="GO:0043169">
    <property type="term" value="F:cation binding"/>
    <property type="evidence" value="ECO:0007669"/>
    <property type="project" value="InterPro"/>
</dbReference>
<dbReference type="OrthoDB" id="9806009at2"/>